<feature type="transmembrane region" description="Helical" evidence="7">
    <location>
        <begin position="96"/>
        <end position="118"/>
    </location>
</feature>
<keyword evidence="5 7" id="KW-1133">Transmembrane helix</keyword>
<sequence>MTVLWIGNFMVMGSVTMVTPFLTMYVQELGVQDPDEIAAWAGLIFAANFVTLFLFQPLWGSLADRYGRKLMLLRAGFGIAIIVGMMGFASSPWQLLALRFLSGVVSGFTPAATALVAANTPNERMGFAMGVLHSGNVSGMILGPLFGGLFAEWIGIRYSFFVTGAVTLAASILVALFVREKFQTASTVRNNEHSIYQGMRVLLNTKPLPTLFTISVVIQFALVSSLPLIPLFVEELQGGGGQLAFYVGLVISVMGVSNLIFSPLVGRWGDRIGFKPILAISLLGAGFAFLMQCFVWHYWQLLASRFLLGVFMGGLIPSVRALIKHYSPPGMESRAYSFDTSAVSFGSMLGPILAGGLSRYMGIRGIFFMTAILLFANFYWVRRSLLSRVSSISSLKG</sequence>
<feature type="transmembrane region" description="Helical" evidence="7">
    <location>
        <begin position="305"/>
        <end position="323"/>
    </location>
</feature>
<dbReference type="PROSITE" id="PS50850">
    <property type="entry name" value="MFS"/>
    <property type="match status" value="1"/>
</dbReference>
<evidence type="ECO:0000256" key="7">
    <source>
        <dbReference type="SAM" id="Phobius"/>
    </source>
</evidence>
<evidence type="ECO:0000313" key="9">
    <source>
        <dbReference type="EMBL" id="CAH1197605.1"/>
    </source>
</evidence>
<dbReference type="SUPFAM" id="SSF103473">
    <property type="entry name" value="MFS general substrate transporter"/>
    <property type="match status" value="2"/>
</dbReference>
<reference evidence="9" key="1">
    <citation type="submission" date="2022-01" db="EMBL/GenBank/DDBJ databases">
        <authorList>
            <person name="Criscuolo A."/>
        </authorList>
    </citation>
    <scope>NUCLEOTIDE SEQUENCE</scope>
    <source>
        <strain evidence="9">CIP111893</strain>
    </source>
</reference>
<evidence type="ECO:0000256" key="2">
    <source>
        <dbReference type="ARBA" id="ARBA00022448"/>
    </source>
</evidence>
<evidence type="ECO:0000259" key="8">
    <source>
        <dbReference type="PROSITE" id="PS50850"/>
    </source>
</evidence>
<dbReference type="InterPro" id="IPR020846">
    <property type="entry name" value="MFS_dom"/>
</dbReference>
<accession>A0ABN8G5X3</accession>
<dbReference type="EMBL" id="CAKMMF010000004">
    <property type="protein sequence ID" value="CAH1197605.1"/>
    <property type="molecule type" value="Genomic_DNA"/>
</dbReference>
<feature type="transmembrane region" description="Helical" evidence="7">
    <location>
        <begin position="156"/>
        <end position="178"/>
    </location>
</feature>
<feature type="transmembrane region" description="Helical" evidence="7">
    <location>
        <begin position="335"/>
        <end position="354"/>
    </location>
</feature>
<evidence type="ECO:0000256" key="6">
    <source>
        <dbReference type="ARBA" id="ARBA00023136"/>
    </source>
</evidence>
<feature type="transmembrane region" description="Helical" evidence="7">
    <location>
        <begin position="5"/>
        <end position="25"/>
    </location>
</feature>
<keyword evidence="10" id="KW-1185">Reference proteome</keyword>
<dbReference type="Proteomes" id="UP000838686">
    <property type="component" value="Unassembled WGS sequence"/>
</dbReference>
<dbReference type="PANTHER" id="PTHR43414:SF6">
    <property type="entry name" value="MULTIDRUG RESISTANCE PROTEIN MDTG"/>
    <property type="match status" value="1"/>
</dbReference>
<feature type="transmembrane region" description="Helical" evidence="7">
    <location>
        <begin position="243"/>
        <end position="265"/>
    </location>
</feature>
<feature type="transmembrane region" description="Helical" evidence="7">
    <location>
        <begin position="71"/>
        <end position="90"/>
    </location>
</feature>
<protein>
    <submittedName>
        <fullName evidence="9">Staphyloferrin B transporter</fullName>
    </submittedName>
</protein>
<feature type="domain" description="Major facilitator superfamily (MFS) profile" evidence="8">
    <location>
        <begin position="1"/>
        <end position="389"/>
    </location>
</feature>
<name>A0ABN8G5X3_9BACL</name>
<keyword evidence="4 7" id="KW-0812">Transmembrane</keyword>
<gene>
    <name evidence="9" type="primary">sbnD_1</name>
    <name evidence="9" type="ORF">PAECIP111893_00842</name>
</gene>
<proteinExistence type="predicted"/>
<dbReference type="Gene3D" id="1.20.1250.20">
    <property type="entry name" value="MFS general substrate transporter like domains"/>
    <property type="match status" value="2"/>
</dbReference>
<evidence type="ECO:0000256" key="5">
    <source>
        <dbReference type="ARBA" id="ARBA00022989"/>
    </source>
</evidence>
<comment type="caution">
    <text evidence="9">The sequence shown here is derived from an EMBL/GenBank/DDBJ whole genome shotgun (WGS) entry which is preliminary data.</text>
</comment>
<evidence type="ECO:0000256" key="4">
    <source>
        <dbReference type="ARBA" id="ARBA00022692"/>
    </source>
</evidence>
<dbReference type="Pfam" id="PF07690">
    <property type="entry name" value="MFS_1"/>
    <property type="match status" value="1"/>
</dbReference>
<keyword evidence="6 7" id="KW-0472">Membrane</keyword>
<dbReference type="InterPro" id="IPR001958">
    <property type="entry name" value="Tet-R_TetA/multi-R_MdtG-like"/>
</dbReference>
<dbReference type="InterPro" id="IPR011701">
    <property type="entry name" value="MFS"/>
</dbReference>
<dbReference type="InterPro" id="IPR036259">
    <property type="entry name" value="MFS_trans_sf"/>
</dbReference>
<organism evidence="9 10">
    <name type="scientific">Paenibacillus plantiphilus</name>
    <dbReference type="NCBI Taxonomy" id="2905650"/>
    <lineage>
        <taxon>Bacteria</taxon>
        <taxon>Bacillati</taxon>
        <taxon>Bacillota</taxon>
        <taxon>Bacilli</taxon>
        <taxon>Bacillales</taxon>
        <taxon>Paenibacillaceae</taxon>
        <taxon>Paenibacillus</taxon>
    </lineage>
</organism>
<feature type="transmembrane region" description="Helical" evidence="7">
    <location>
        <begin position="130"/>
        <end position="150"/>
    </location>
</feature>
<feature type="transmembrane region" description="Helical" evidence="7">
    <location>
        <begin position="277"/>
        <end position="299"/>
    </location>
</feature>
<evidence type="ECO:0000256" key="3">
    <source>
        <dbReference type="ARBA" id="ARBA00022475"/>
    </source>
</evidence>
<feature type="transmembrane region" description="Helical" evidence="7">
    <location>
        <begin position="37"/>
        <end position="59"/>
    </location>
</feature>
<keyword evidence="2" id="KW-0813">Transport</keyword>
<dbReference type="PANTHER" id="PTHR43414">
    <property type="entry name" value="MULTIDRUG RESISTANCE PROTEIN MDTG"/>
    <property type="match status" value="1"/>
</dbReference>
<dbReference type="PRINTS" id="PR01035">
    <property type="entry name" value="TCRTETA"/>
</dbReference>
<comment type="subcellular location">
    <subcellularLocation>
        <location evidence="1">Cell membrane</location>
        <topology evidence="1">Multi-pass membrane protein</topology>
    </subcellularLocation>
</comment>
<feature type="transmembrane region" description="Helical" evidence="7">
    <location>
        <begin position="360"/>
        <end position="381"/>
    </location>
</feature>
<feature type="transmembrane region" description="Helical" evidence="7">
    <location>
        <begin position="208"/>
        <end position="231"/>
    </location>
</feature>
<evidence type="ECO:0000256" key="1">
    <source>
        <dbReference type="ARBA" id="ARBA00004651"/>
    </source>
</evidence>
<keyword evidence="3" id="KW-1003">Cell membrane</keyword>
<evidence type="ECO:0000313" key="10">
    <source>
        <dbReference type="Proteomes" id="UP000838686"/>
    </source>
</evidence>